<dbReference type="KEGG" id="afq:AFA_03455"/>
<evidence type="ECO:0000313" key="1">
    <source>
        <dbReference type="EMBL" id="ASR88589.1"/>
    </source>
</evidence>
<dbReference type="AlphaFoldDB" id="A0AB33CS30"/>
<protein>
    <submittedName>
        <fullName evidence="1">Uncharacterized protein</fullName>
    </submittedName>
</protein>
<dbReference type="Proteomes" id="UP000214561">
    <property type="component" value="Chromosome"/>
</dbReference>
<accession>A0AB33CS30</accession>
<name>A0AB33CS30_ALCFA</name>
<sequence>MLWCNEKEPPRCAFGLLPPKGELLPWGGPAAKKKPLATPSACCPPRGSFLPWGGPAAKKKPPRYAFSLLPPEGELFALGRPGGKEKAPSLRLRLALHLAACMPLGFARHTAVRNGLLCVQAHPQGGAFCLGAARRQKRPRAPLYHLCQNLQHLPLKRHKPQQTVHIGYREKQACASSINLWHKESFLIT</sequence>
<organism evidence="1 2">
    <name type="scientific">Alcaligenes faecalis</name>
    <dbReference type="NCBI Taxonomy" id="511"/>
    <lineage>
        <taxon>Bacteria</taxon>
        <taxon>Pseudomonadati</taxon>
        <taxon>Pseudomonadota</taxon>
        <taxon>Betaproteobacteria</taxon>
        <taxon>Burkholderiales</taxon>
        <taxon>Alcaligenaceae</taxon>
        <taxon>Alcaligenes</taxon>
    </lineage>
</organism>
<proteinExistence type="predicted"/>
<reference evidence="1 2" key="1">
    <citation type="submission" date="2017-05" db="EMBL/GenBank/DDBJ databases">
        <authorList>
            <person name="Qiu J.G."/>
            <person name="He J."/>
        </authorList>
    </citation>
    <scope>NUCLEOTIDE SEQUENCE [LARGE SCALE GENOMIC DNA]</scope>
    <source>
        <strain evidence="1 2">JQ135</strain>
    </source>
</reference>
<gene>
    <name evidence="1" type="ORF">AFA_03455</name>
</gene>
<dbReference type="EMBL" id="CP021641">
    <property type="protein sequence ID" value="ASR88589.1"/>
    <property type="molecule type" value="Genomic_DNA"/>
</dbReference>
<evidence type="ECO:0000313" key="2">
    <source>
        <dbReference type="Proteomes" id="UP000214561"/>
    </source>
</evidence>